<dbReference type="GO" id="GO:0005524">
    <property type="term" value="F:ATP binding"/>
    <property type="evidence" value="ECO:0007669"/>
    <property type="project" value="UniProtKB-KW"/>
</dbReference>
<evidence type="ECO:0000256" key="6">
    <source>
        <dbReference type="ARBA" id="ARBA00022840"/>
    </source>
</evidence>
<reference evidence="13" key="1">
    <citation type="submission" date="2014-01" db="EMBL/GenBank/DDBJ databases">
        <authorList>
            <person name="Aslett M."/>
        </authorList>
    </citation>
    <scope>NUCLEOTIDE SEQUENCE</scope>
    <source>
        <strain evidence="13">CDC</strain>
    </source>
</reference>
<evidence type="ECO:0000256" key="7">
    <source>
        <dbReference type="ARBA" id="ARBA00022989"/>
    </source>
</evidence>
<comment type="similarity">
    <text evidence="2">Belongs to the ABC transporter superfamily. ABCC family. Conjugate transporter (TC 3.A.1.208) subfamily.</text>
</comment>
<dbReference type="InterPro" id="IPR050173">
    <property type="entry name" value="ABC_transporter_C-like"/>
</dbReference>
<feature type="region of interest" description="Disordered" evidence="9">
    <location>
        <begin position="1028"/>
        <end position="1068"/>
    </location>
</feature>
<dbReference type="InterPro" id="IPR011527">
    <property type="entry name" value="ABC1_TM_dom"/>
</dbReference>
<keyword evidence="8 10" id="KW-0472">Membrane</keyword>
<dbReference type="FunFam" id="1.20.1560.10:FF:000067">
    <property type="entry name" value="Multidrug resistance protein 1"/>
    <property type="match status" value="1"/>
</dbReference>
<keyword evidence="6" id="KW-0067">ATP-binding</keyword>
<dbReference type="PROSITE" id="PS50929">
    <property type="entry name" value="ABC_TM1F"/>
    <property type="match status" value="1"/>
</dbReference>
<dbReference type="VEuPathDB" id="PlasmoDB:PRG01_0112600"/>
<dbReference type="Pfam" id="PF00664">
    <property type="entry name" value="ABC_membrane"/>
    <property type="match status" value="1"/>
</dbReference>
<dbReference type="PANTHER" id="PTHR24223">
    <property type="entry name" value="ATP-BINDING CASSETTE SUB-FAMILY C"/>
    <property type="match status" value="1"/>
</dbReference>
<feature type="transmembrane region" description="Helical" evidence="10">
    <location>
        <begin position="1395"/>
        <end position="1418"/>
    </location>
</feature>
<feature type="domain" description="ABC transmembrane type-1" evidence="12">
    <location>
        <begin position="1219"/>
        <end position="1417"/>
    </location>
</feature>
<organism evidence="13 14">
    <name type="scientific">Plasmodium reichenowi</name>
    <dbReference type="NCBI Taxonomy" id="5854"/>
    <lineage>
        <taxon>Eukaryota</taxon>
        <taxon>Sar</taxon>
        <taxon>Alveolata</taxon>
        <taxon>Apicomplexa</taxon>
        <taxon>Aconoidasida</taxon>
        <taxon>Haemosporida</taxon>
        <taxon>Plasmodiidae</taxon>
        <taxon>Plasmodium</taxon>
        <taxon>Plasmodium (Laverania)</taxon>
    </lineage>
</organism>
<feature type="transmembrane region" description="Helical" evidence="10">
    <location>
        <begin position="426"/>
        <end position="452"/>
    </location>
</feature>
<feature type="transmembrane region" description="Helical" evidence="10">
    <location>
        <begin position="1438"/>
        <end position="1461"/>
    </location>
</feature>
<keyword evidence="7 10" id="KW-1133">Transmembrane helix</keyword>
<feature type="transmembrane region" description="Helical" evidence="10">
    <location>
        <begin position="1292"/>
        <end position="1311"/>
    </location>
</feature>
<protein>
    <submittedName>
        <fullName evidence="13">Multidrug resistance-associated protein 1</fullName>
        <ecNumber evidence="13">3.6.3.44</ecNumber>
    </submittedName>
</protein>
<dbReference type="GO" id="GO:0016887">
    <property type="term" value="F:ATP hydrolysis activity"/>
    <property type="evidence" value="ECO:0007669"/>
    <property type="project" value="InterPro"/>
</dbReference>
<evidence type="ECO:0000256" key="9">
    <source>
        <dbReference type="SAM" id="MobiDB-lite"/>
    </source>
</evidence>
<evidence type="ECO:0000256" key="1">
    <source>
        <dbReference type="ARBA" id="ARBA00004141"/>
    </source>
</evidence>
<dbReference type="PROSITE" id="PS00211">
    <property type="entry name" value="ABC_TRANSPORTER_1"/>
    <property type="match status" value="1"/>
</dbReference>
<evidence type="ECO:0000256" key="4">
    <source>
        <dbReference type="ARBA" id="ARBA00022692"/>
    </source>
</evidence>
<evidence type="ECO:0000259" key="11">
    <source>
        <dbReference type="PROSITE" id="PS50893"/>
    </source>
</evidence>
<proteinExistence type="inferred from homology"/>
<dbReference type="InterPro" id="IPR003593">
    <property type="entry name" value="AAA+_ATPase"/>
</dbReference>
<dbReference type="PANTHER" id="PTHR24223:SF456">
    <property type="entry name" value="MULTIDRUG RESISTANCE-ASSOCIATED PROTEIN LETHAL(2)03659"/>
    <property type="match status" value="1"/>
</dbReference>
<reference evidence="13" key="2">
    <citation type="submission" date="2014-05" db="EMBL/GenBank/DDBJ databases">
        <title>The genome sequences of chimpanzee malaria parasites reveal the path to human adaptation.</title>
        <authorList>
            <person name="Otto T.D."/>
            <person name="Rayner J.C."/>
            <person name="Boehme U."/>
            <person name="Pain A."/>
            <person name="Spottiswoode N."/>
            <person name="Sanders M."/>
            <person name="Quail M."/>
            <person name="Ollomo B."/>
            <person name="Renaud F."/>
            <person name="Thomas A.W."/>
            <person name="Prugnolle F."/>
            <person name="Conway D.J."/>
            <person name="Newbold C."/>
            <person name="Berriman M."/>
        </authorList>
    </citation>
    <scope>NUCLEOTIDE SEQUENCE [LARGE SCALE GENOMIC DNA]</scope>
    <source>
        <strain evidence="13">CDC</strain>
    </source>
</reference>
<dbReference type="SUPFAM" id="SSF52540">
    <property type="entry name" value="P-loop containing nucleoside triphosphate hydrolases"/>
    <property type="match status" value="2"/>
</dbReference>
<dbReference type="InterPro" id="IPR027417">
    <property type="entry name" value="P-loop_NTPase"/>
</dbReference>
<feature type="transmembrane region" description="Helical" evidence="10">
    <location>
        <begin position="316"/>
        <end position="339"/>
    </location>
</feature>
<dbReference type="InterPro" id="IPR003439">
    <property type="entry name" value="ABC_transporter-like_ATP-bd"/>
</dbReference>
<sequence>MTTYKENVGISNKGNKKKKSCQNISFLNFISFDWIRPLINDLIKGDIQELPNICRNFDVPYYASKLEENLRGIEVEDYEFYSEKNSSNEHVLHHCNSNDASEKKVYNVYYHNILWSILKTFKFRIILIISFYILETLIVTLGGKFIDYYMRILEGQKIPVYISFLKDFKVFSGFVVVMIMFFHLFFEALLYFYFHLFTINLEVSLMYFLYKINLCSNNNHLKNPDAFYNTYRKFSLQTESDEISRDFFSIGKNVSSSSSGIKNNNKNIDNNKFVENDYIINFIKSTKKMEKDSLNENRSLPNVNIYNIMFSDVPSVTFFVTSCINLFNVFVKIFMSFYVFHIKIGSNSVGIAIWLSIALYSAMILFEFLPSLFKSKYLIYRDKRIDNIHHVLKEFKLIKMFNWESFAFKYINIFRMKEMKYCKIRLYLSNVGVFISAISSDIVEVVIFFIYLKDRLNKKEEIKFTSIIMPLYVYKILISNVANFPNLVNNVMEGIVNIKRLNNYINDHLYYNDIKNYFMYRTRYNEDYNIVVDKTFLQNENITSHDDGTSYNLKHLKNVIKNKLTNMFKYFFFYHKMNYHKNIINKQILSGLLKNVDDNTNKKVCFQEHKSNSTYNYNSSHIHEKKEEYENIHNSSNSTMSNEFKEKKKNNEYIIKLENCSFGLSYDNKCDNDHILKNINFNLKRNSLAIIIGNVGSGKSAFFHSILGDLNMTHGNLYIENFFKKMPILYVPQNSWLFMGNIRSMILFGNEYNPLIYKYTILQSELLNDLSTIEHGDMKYINDDHNLSKGQKVRICLARALYEHYIHMHKLCTDYEKNLIQPNEILDKDLINNKNISSYNNKKSKLVNYNIPFNENYLQKCLMDDNNFYLYLLDDVFTSLDPSISKKIFSNLFCKEDNISFKDNCSFIISMNKSTLDNFLIEDILDNVQYEVKIFEIQDKTLKYRGNISEYMEKNNLNITKESHWGYSNVNTIDYTRIKLFDEVELNHVKHSNKMIYKEAYFVKGNTENVSFEIDSINKEYIKKIKKKNYKKEHMNNNNKDNNNNNNNNNNSNKDKHININMNDNHRNYNDINLGHNSTDDSPTVSSLGKEYTLDTYTSNNSDKEEIVKPLYKDTHEEFNKSSSMPFVKSSSNMINNPSNFKYEDNSSNFKGSISLETYLWYFQQVGFVLLTSVVIFMLISIFTDEIKFVFLTMMSIISKNNKEHSNTILQKQVRYLEYFVILPIISLITSGICFSMIIYGNITSAIKVHNNILYSILNAPLYIFYNNNLGNIINRFIIDISSFDYGFLKRIYKAFFIFFRCILSSLLIIYMIRDCIFIFPFVIILIYFFVFKRFSRGCKEAQRLYLSCHSPLCNIYSNALSGKNIINIYKKNTYHLDVYEHYINNFRISYFIKWLINIWASLYIKIFILLLTTYIIMHPHLYASGIIKLYKEKNYVRILSILGYCISFSARLGVIIKFLLCDYTHIEKEMCCVQRLEEFAKISNKENASMNKENELNVITTQTYKEKNENISDKISAILEYKNLSLSSIINSSQDDESKKKYGIKFENVYVSYKKKIPLVNGTYKYIDEEPSLKNINMYALKNQKIGIIGKSGAGKSTILLSILGLINISQGKITVEGRDIQTYNRKGEDSIIGILAQSSFVFYNWNIRTFIDPYNNFTDDEIVHALKLNGINLGKKDLYKYMHKQDMKSNYKKIIQTSKVINQSNDNTILLTNDCIRYLSLVRLYLNRHKYKIILIDEIPIFNLNNSVHDELNSFLIGKAKSFNYIIRNHFPNNTVLIISHHANTLSCCDYIYVLRKGEITYRCSYEDVKTQSELSHLLEMDD</sequence>
<dbReference type="EC" id="3.6.3.44" evidence="13"/>
<feature type="domain" description="ABC transporter" evidence="11">
    <location>
        <begin position="655"/>
        <end position="964"/>
    </location>
</feature>
<feature type="transmembrane region" description="Helical" evidence="10">
    <location>
        <begin position="1253"/>
        <end position="1271"/>
    </location>
</feature>
<dbReference type="GO" id="GO:0140359">
    <property type="term" value="F:ABC-type transporter activity"/>
    <property type="evidence" value="ECO:0007669"/>
    <property type="project" value="InterPro"/>
</dbReference>
<gene>
    <name evidence="13" type="primary">MRP1</name>
    <name evidence="13" type="ORF">PRCDC_0109900</name>
</gene>
<evidence type="ECO:0000256" key="8">
    <source>
        <dbReference type="ARBA" id="ARBA00023136"/>
    </source>
</evidence>
<keyword evidence="4 10" id="KW-0812">Transmembrane</keyword>
<feature type="transmembrane region" description="Helical" evidence="10">
    <location>
        <begin position="351"/>
        <end position="373"/>
    </location>
</feature>
<dbReference type="PhylomeDB" id="A0A060RRY8"/>
<feature type="transmembrane region" description="Helical" evidence="10">
    <location>
        <begin position="1219"/>
        <end position="1241"/>
    </location>
</feature>
<evidence type="ECO:0000256" key="2">
    <source>
        <dbReference type="ARBA" id="ARBA00009726"/>
    </source>
</evidence>
<dbReference type="EMBL" id="HG810762">
    <property type="protein sequence ID" value="CDO62215.1"/>
    <property type="molecule type" value="Genomic_DNA"/>
</dbReference>
<feature type="compositionally biased region" description="Basic and acidic residues" evidence="9">
    <location>
        <begin position="1053"/>
        <end position="1068"/>
    </location>
</feature>
<dbReference type="PROSITE" id="PS50893">
    <property type="entry name" value="ABC_TRANSPORTER_2"/>
    <property type="match status" value="2"/>
</dbReference>
<feature type="transmembrane region" description="Helical" evidence="10">
    <location>
        <begin position="167"/>
        <end position="186"/>
    </location>
</feature>
<evidence type="ECO:0000313" key="13">
    <source>
        <dbReference type="EMBL" id="CDO62215.1"/>
    </source>
</evidence>
<name>A0A060RRY8_PLARE</name>
<dbReference type="Gene3D" id="1.20.1560.10">
    <property type="entry name" value="ABC transporter type 1, transmembrane domain"/>
    <property type="match status" value="2"/>
</dbReference>
<evidence type="ECO:0000256" key="3">
    <source>
        <dbReference type="ARBA" id="ARBA00022448"/>
    </source>
</evidence>
<accession>A0A060RRY8</accession>
<feature type="compositionally biased region" description="Low complexity" evidence="9">
    <location>
        <begin position="1036"/>
        <end position="1052"/>
    </location>
</feature>
<evidence type="ECO:0000259" key="12">
    <source>
        <dbReference type="PROSITE" id="PS50929"/>
    </source>
</evidence>
<evidence type="ECO:0000313" key="14">
    <source>
        <dbReference type="Proteomes" id="UP000027581"/>
    </source>
</evidence>
<dbReference type="SUPFAM" id="SSF90123">
    <property type="entry name" value="ABC transporter transmembrane region"/>
    <property type="match status" value="2"/>
</dbReference>
<evidence type="ECO:0000256" key="10">
    <source>
        <dbReference type="SAM" id="Phobius"/>
    </source>
</evidence>
<dbReference type="VEuPathDB" id="PlasmoDB:PRCDC_0109900"/>
<dbReference type="InterPro" id="IPR036640">
    <property type="entry name" value="ABC1_TM_sf"/>
</dbReference>
<dbReference type="Gene3D" id="3.40.50.300">
    <property type="entry name" value="P-loop containing nucleotide triphosphate hydrolases"/>
    <property type="match status" value="2"/>
</dbReference>
<keyword evidence="14" id="KW-1185">Reference proteome</keyword>
<comment type="subcellular location">
    <subcellularLocation>
        <location evidence="1">Membrane</location>
        <topology evidence="1">Multi-pass membrane protein</topology>
    </subcellularLocation>
</comment>
<feature type="transmembrane region" description="Helical" evidence="10">
    <location>
        <begin position="1159"/>
        <end position="1184"/>
    </location>
</feature>
<feature type="domain" description="ABC transporter" evidence="11">
    <location>
        <begin position="1545"/>
        <end position="1824"/>
    </location>
</feature>
<dbReference type="InterPro" id="IPR017871">
    <property type="entry name" value="ABC_transporter-like_CS"/>
</dbReference>
<keyword evidence="13" id="KW-0378">Hydrolase</keyword>
<dbReference type="Proteomes" id="UP000027581">
    <property type="component" value="Unassembled WGS sequence"/>
</dbReference>
<feature type="transmembrane region" description="Helical" evidence="10">
    <location>
        <begin position="125"/>
        <end position="146"/>
    </location>
</feature>
<keyword evidence="5" id="KW-0547">Nucleotide-binding</keyword>
<feature type="transmembrane region" description="Helical" evidence="10">
    <location>
        <begin position="1317"/>
        <end position="1335"/>
    </location>
</feature>
<dbReference type="SMART" id="SM00382">
    <property type="entry name" value="AAA"/>
    <property type="match status" value="2"/>
</dbReference>
<dbReference type="Pfam" id="PF00005">
    <property type="entry name" value="ABC_tran"/>
    <property type="match status" value="2"/>
</dbReference>
<dbReference type="FunFam" id="3.40.50.300:FF:001267">
    <property type="entry name" value="Multidrug resistance-associated protein 1"/>
    <property type="match status" value="1"/>
</dbReference>
<dbReference type="GO" id="GO:0016020">
    <property type="term" value="C:membrane"/>
    <property type="evidence" value="ECO:0007669"/>
    <property type="project" value="UniProtKB-SubCell"/>
</dbReference>
<evidence type="ECO:0000256" key="5">
    <source>
        <dbReference type="ARBA" id="ARBA00022741"/>
    </source>
</evidence>
<keyword evidence="3" id="KW-0813">Transport</keyword>